<dbReference type="InterPro" id="IPR001845">
    <property type="entry name" value="HTH_ArsR_DNA-bd_dom"/>
</dbReference>
<dbReference type="PRINTS" id="PR00778">
    <property type="entry name" value="HTHARSR"/>
</dbReference>
<dbReference type="Proteomes" id="UP001156670">
    <property type="component" value="Unassembled WGS sequence"/>
</dbReference>
<keyword evidence="6" id="KW-1185">Reference proteome</keyword>
<keyword evidence="1" id="KW-0805">Transcription regulation</keyword>
<dbReference type="InterPro" id="IPR051011">
    <property type="entry name" value="Metal_resp_trans_reg"/>
</dbReference>
<dbReference type="SUPFAM" id="SSF46785">
    <property type="entry name" value="Winged helix' DNA-binding domain"/>
    <property type="match status" value="1"/>
</dbReference>
<name>A0ABQ5XJ49_9GAMM</name>
<dbReference type="NCBIfam" id="NF033788">
    <property type="entry name" value="HTH_metalloreg"/>
    <property type="match status" value="1"/>
</dbReference>
<comment type="caution">
    <text evidence="5">The sequence shown here is derived from an EMBL/GenBank/DDBJ whole genome shotgun (WGS) entry which is preliminary data.</text>
</comment>
<evidence type="ECO:0000259" key="4">
    <source>
        <dbReference type="PROSITE" id="PS50987"/>
    </source>
</evidence>
<evidence type="ECO:0000256" key="3">
    <source>
        <dbReference type="ARBA" id="ARBA00023163"/>
    </source>
</evidence>
<dbReference type="Gene3D" id="1.10.10.10">
    <property type="entry name" value="Winged helix-like DNA-binding domain superfamily/Winged helix DNA-binding domain"/>
    <property type="match status" value="1"/>
</dbReference>
<gene>
    <name evidence="5" type="ORF">GCM10007901_06740</name>
</gene>
<feature type="domain" description="HTH arsR-type" evidence="4">
    <location>
        <begin position="20"/>
        <end position="114"/>
    </location>
</feature>
<dbReference type="InterPro" id="IPR011991">
    <property type="entry name" value="ArsR-like_HTH"/>
</dbReference>
<dbReference type="RefSeq" id="WP_284319471.1">
    <property type="nucleotide sequence ID" value="NZ_BSOB01000005.1"/>
</dbReference>
<dbReference type="SMART" id="SM00418">
    <property type="entry name" value="HTH_ARSR"/>
    <property type="match status" value="1"/>
</dbReference>
<dbReference type="PANTHER" id="PTHR43132">
    <property type="entry name" value="ARSENICAL RESISTANCE OPERON REPRESSOR ARSR-RELATED"/>
    <property type="match status" value="1"/>
</dbReference>
<organism evidence="5 6">
    <name type="scientific">Dyella acidisoli</name>
    <dbReference type="NCBI Taxonomy" id="1867834"/>
    <lineage>
        <taxon>Bacteria</taxon>
        <taxon>Pseudomonadati</taxon>
        <taxon>Pseudomonadota</taxon>
        <taxon>Gammaproteobacteria</taxon>
        <taxon>Lysobacterales</taxon>
        <taxon>Rhodanobacteraceae</taxon>
        <taxon>Dyella</taxon>
    </lineage>
</organism>
<evidence type="ECO:0000256" key="1">
    <source>
        <dbReference type="ARBA" id="ARBA00023015"/>
    </source>
</evidence>
<keyword evidence="3" id="KW-0804">Transcription</keyword>
<dbReference type="EMBL" id="BSOB01000005">
    <property type="protein sequence ID" value="GLQ91724.1"/>
    <property type="molecule type" value="Genomic_DNA"/>
</dbReference>
<evidence type="ECO:0000313" key="6">
    <source>
        <dbReference type="Proteomes" id="UP001156670"/>
    </source>
</evidence>
<protein>
    <submittedName>
        <fullName evidence="5">Transcriptional regulator</fullName>
    </submittedName>
</protein>
<dbReference type="InterPro" id="IPR036390">
    <property type="entry name" value="WH_DNA-bd_sf"/>
</dbReference>
<accession>A0ABQ5XJ49</accession>
<proteinExistence type="predicted"/>
<reference evidence="6" key="1">
    <citation type="journal article" date="2019" name="Int. J. Syst. Evol. Microbiol.">
        <title>The Global Catalogue of Microorganisms (GCM) 10K type strain sequencing project: providing services to taxonomists for standard genome sequencing and annotation.</title>
        <authorList>
            <consortium name="The Broad Institute Genomics Platform"/>
            <consortium name="The Broad Institute Genome Sequencing Center for Infectious Disease"/>
            <person name="Wu L."/>
            <person name="Ma J."/>
        </authorList>
    </citation>
    <scope>NUCLEOTIDE SEQUENCE [LARGE SCALE GENOMIC DNA]</scope>
    <source>
        <strain evidence="6">NBRC 111980</strain>
    </source>
</reference>
<sequence length="114" mass="12687">MKPAKKTAAKARKSNLDIQAMHERAEDAVDVLKAIANQNRLLLLCQMVDGERSVNDLAETLDLGQSVVSQHLSLLRREGLVKGRREGQSIYYCISDDRVHTLMATLFDVFCADG</sequence>
<dbReference type="Pfam" id="PF01022">
    <property type="entry name" value="HTH_5"/>
    <property type="match status" value="1"/>
</dbReference>
<dbReference type="PANTHER" id="PTHR43132:SF2">
    <property type="entry name" value="ARSENICAL RESISTANCE OPERON REPRESSOR ARSR-RELATED"/>
    <property type="match status" value="1"/>
</dbReference>
<keyword evidence="2" id="KW-0238">DNA-binding</keyword>
<evidence type="ECO:0000313" key="5">
    <source>
        <dbReference type="EMBL" id="GLQ91724.1"/>
    </source>
</evidence>
<evidence type="ECO:0000256" key="2">
    <source>
        <dbReference type="ARBA" id="ARBA00023125"/>
    </source>
</evidence>
<dbReference type="CDD" id="cd00090">
    <property type="entry name" value="HTH_ARSR"/>
    <property type="match status" value="1"/>
</dbReference>
<dbReference type="PROSITE" id="PS50987">
    <property type="entry name" value="HTH_ARSR_2"/>
    <property type="match status" value="1"/>
</dbReference>
<dbReference type="InterPro" id="IPR036388">
    <property type="entry name" value="WH-like_DNA-bd_sf"/>
</dbReference>